<organism evidence="7 10">
    <name type="scientific">Phytopseudomonas dryadis</name>
    <dbReference type="NCBI Taxonomy" id="2487520"/>
    <lineage>
        <taxon>Bacteria</taxon>
        <taxon>Pseudomonadati</taxon>
        <taxon>Pseudomonadota</taxon>
        <taxon>Gammaproteobacteria</taxon>
        <taxon>Pseudomonadales</taxon>
        <taxon>Pseudomonadaceae</taxon>
        <taxon>Phytopseudomonas</taxon>
    </lineage>
</organism>
<comment type="function">
    <text evidence="5">Required for the activity of the bacterial periplasmic transport system of putrescine.</text>
</comment>
<keyword evidence="2 5" id="KW-0813">Transport</keyword>
<comment type="caution">
    <text evidence="7">The sequence shown here is derived from an EMBL/GenBank/DDBJ whole genome shotgun (WGS) entry which is preliminary data.</text>
</comment>
<evidence type="ECO:0000256" key="2">
    <source>
        <dbReference type="ARBA" id="ARBA00022448"/>
    </source>
</evidence>
<dbReference type="SUPFAM" id="SSF53850">
    <property type="entry name" value="Periplasmic binding protein-like II"/>
    <property type="match status" value="1"/>
</dbReference>
<evidence type="ECO:0000256" key="6">
    <source>
        <dbReference type="SAM" id="SignalP"/>
    </source>
</evidence>
<dbReference type="RefSeq" id="WP_131174955.1">
    <property type="nucleotide sequence ID" value="NZ_QJUL01000006.1"/>
</dbReference>
<accession>A0A4Q9R5R8</accession>
<dbReference type="Gene3D" id="3.40.190.10">
    <property type="entry name" value="Periplasmic binding protein-like II"/>
    <property type="match status" value="2"/>
</dbReference>
<evidence type="ECO:0000313" key="10">
    <source>
        <dbReference type="Proteomes" id="UP000293172"/>
    </source>
</evidence>
<evidence type="ECO:0000313" key="9">
    <source>
        <dbReference type="Proteomes" id="UP000291334"/>
    </source>
</evidence>
<evidence type="ECO:0000256" key="1">
    <source>
        <dbReference type="ARBA" id="ARBA00004418"/>
    </source>
</evidence>
<dbReference type="Proteomes" id="UP000293172">
    <property type="component" value="Unassembled WGS sequence"/>
</dbReference>
<dbReference type="CDD" id="cd13659">
    <property type="entry name" value="PBP2_PotF"/>
    <property type="match status" value="1"/>
</dbReference>
<dbReference type="AlphaFoldDB" id="A0A4Q9R5R8"/>
<dbReference type="InterPro" id="IPR006059">
    <property type="entry name" value="SBP"/>
</dbReference>
<name>A0A4Q9R5R8_9GAMM</name>
<feature type="signal peptide" evidence="6">
    <location>
        <begin position="1"/>
        <end position="21"/>
    </location>
</feature>
<keyword evidence="3 6" id="KW-0732">Signal</keyword>
<dbReference type="GO" id="GO:0019808">
    <property type="term" value="F:polyamine binding"/>
    <property type="evidence" value="ECO:0007669"/>
    <property type="project" value="InterPro"/>
</dbReference>
<evidence type="ECO:0000256" key="3">
    <source>
        <dbReference type="ARBA" id="ARBA00022729"/>
    </source>
</evidence>
<evidence type="ECO:0000256" key="4">
    <source>
        <dbReference type="ARBA" id="ARBA00022764"/>
    </source>
</evidence>
<comment type="subcellular location">
    <subcellularLocation>
        <location evidence="1 5">Periplasm</location>
    </subcellularLocation>
</comment>
<gene>
    <name evidence="8" type="ORF">DNK34_03515</name>
    <name evidence="7" type="ORF">DNK44_05820</name>
</gene>
<dbReference type="Proteomes" id="UP000291334">
    <property type="component" value="Unassembled WGS sequence"/>
</dbReference>
<dbReference type="PRINTS" id="PR00909">
    <property type="entry name" value="SPERMDNBNDNG"/>
</dbReference>
<dbReference type="Pfam" id="PF13416">
    <property type="entry name" value="SBP_bac_8"/>
    <property type="match status" value="1"/>
</dbReference>
<dbReference type="InterPro" id="IPR001188">
    <property type="entry name" value="Sperm_putr-bd"/>
</dbReference>
<evidence type="ECO:0000313" key="8">
    <source>
        <dbReference type="EMBL" id="TBV09011.1"/>
    </source>
</evidence>
<dbReference type="PANTHER" id="PTHR30222">
    <property type="entry name" value="SPERMIDINE/PUTRESCINE-BINDING PERIPLASMIC PROTEIN"/>
    <property type="match status" value="1"/>
</dbReference>
<dbReference type="GO" id="GO:0042597">
    <property type="term" value="C:periplasmic space"/>
    <property type="evidence" value="ECO:0007669"/>
    <property type="project" value="UniProtKB-SubCell"/>
</dbReference>
<dbReference type="GO" id="GO:0015846">
    <property type="term" value="P:polyamine transport"/>
    <property type="evidence" value="ECO:0007669"/>
    <property type="project" value="InterPro"/>
</dbReference>
<evidence type="ECO:0000313" key="7">
    <source>
        <dbReference type="EMBL" id="TBU95848.1"/>
    </source>
</evidence>
<protein>
    <recommendedName>
        <fullName evidence="5">Putrescine-binding periplasmic protein</fullName>
    </recommendedName>
</protein>
<feature type="chain" id="PRO_5020991553" description="Putrescine-binding periplasmic protein" evidence="6">
    <location>
        <begin position="22"/>
        <end position="361"/>
    </location>
</feature>
<keyword evidence="4 5" id="KW-0574">Periplasm</keyword>
<dbReference type="PANTHER" id="PTHR30222:SF12">
    <property type="entry name" value="NORSPERMIDINE SENSOR"/>
    <property type="match status" value="1"/>
</dbReference>
<dbReference type="PIRSF" id="PIRSF019574">
    <property type="entry name" value="Periplasmic_polyamine_BP"/>
    <property type="match status" value="1"/>
</dbReference>
<dbReference type="OrthoDB" id="9769319at2"/>
<proteinExistence type="inferred from homology"/>
<dbReference type="EMBL" id="QJUL01000006">
    <property type="protein sequence ID" value="TBU95848.1"/>
    <property type="molecule type" value="Genomic_DNA"/>
</dbReference>
<comment type="similarity">
    <text evidence="5">Belongs to the bacterial solute-binding protein PotD/PotF family.</text>
</comment>
<evidence type="ECO:0000256" key="5">
    <source>
        <dbReference type="PIRNR" id="PIRNR019574"/>
    </source>
</evidence>
<reference evidence="9 10" key="1">
    <citation type="submission" date="2018-06" db="EMBL/GenBank/DDBJ databases">
        <title>Three novel Pseudomonas species isolated from symptomatic oak.</title>
        <authorList>
            <person name="Bueno-Gonzalez V."/>
            <person name="Brady C."/>
        </authorList>
    </citation>
    <scope>NUCLEOTIDE SEQUENCE [LARGE SCALE GENOMIC DNA]</scope>
    <source>
        <strain evidence="8 9">P26B</strain>
        <strain evidence="7 10">P6B</strain>
    </source>
</reference>
<keyword evidence="9" id="KW-1185">Reference proteome</keyword>
<sequence length="361" mass="40178">MRTLSYPLLLTATLLSGGVQAAQLNLYNWADYLGPDTLQKFEKETGIKVFLGTFDSDETLEAKMLTGGSGYDLVVVPSDFLPRHVRAGVYAPLDHSKLPNWQNLDGNLLKQLEKVDPGNQYGVPYLWGSVGIGYNVEKVKAVLGDNAPVDSLALMFEPENLGKLKTCGAAFIDGPTRVIPTLLHYLHLDPNTQDRDDYKQAERHLLKLRPSVTTINSTKYFGDLANGDLCVAFGYSGDILQAQQSAQEAGKPYHIVYSLPKEGSNLWFDMFAIPADAKNKEEAYQFIDFMLRPEIIAETANYLRYAQPNQAAASLTDTDLRDNPNIYPSAEQLSRMTVNADQPNPIVRLINRLWTTFKTGH</sequence>
<dbReference type="EMBL" id="QJUM01000003">
    <property type="protein sequence ID" value="TBV09011.1"/>
    <property type="molecule type" value="Genomic_DNA"/>
</dbReference>